<dbReference type="Proteomes" id="UP001239111">
    <property type="component" value="Chromosome 1"/>
</dbReference>
<evidence type="ECO:0000313" key="1">
    <source>
        <dbReference type="EMBL" id="KAJ8682178.1"/>
    </source>
</evidence>
<keyword evidence="2" id="KW-1185">Reference proteome</keyword>
<dbReference type="EMBL" id="CM056741">
    <property type="protein sequence ID" value="KAJ8682178.1"/>
    <property type="molecule type" value="Genomic_DNA"/>
</dbReference>
<proteinExistence type="predicted"/>
<reference evidence="1" key="1">
    <citation type="submission" date="2023-04" db="EMBL/GenBank/DDBJ databases">
        <title>A chromosome-level genome assembly of the parasitoid wasp Eretmocerus hayati.</title>
        <authorList>
            <person name="Zhong Y."/>
            <person name="Liu S."/>
            <person name="Liu Y."/>
        </authorList>
    </citation>
    <scope>NUCLEOTIDE SEQUENCE</scope>
    <source>
        <strain evidence="1">ZJU_SS_LIU_2023</strain>
    </source>
</reference>
<organism evidence="1 2">
    <name type="scientific">Eretmocerus hayati</name>
    <dbReference type="NCBI Taxonomy" id="131215"/>
    <lineage>
        <taxon>Eukaryota</taxon>
        <taxon>Metazoa</taxon>
        <taxon>Ecdysozoa</taxon>
        <taxon>Arthropoda</taxon>
        <taxon>Hexapoda</taxon>
        <taxon>Insecta</taxon>
        <taxon>Pterygota</taxon>
        <taxon>Neoptera</taxon>
        <taxon>Endopterygota</taxon>
        <taxon>Hymenoptera</taxon>
        <taxon>Apocrita</taxon>
        <taxon>Proctotrupomorpha</taxon>
        <taxon>Chalcidoidea</taxon>
        <taxon>Aphelinidae</taxon>
        <taxon>Aphelininae</taxon>
        <taxon>Eretmocerus</taxon>
    </lineage>
</organism>
<gene>
    <name evidence="1" type="ORF">QAD02_017970</name>
</gene>
<sequence length="492" mass="57040">MSFETSIRDPDMHISPQKLKEEDEIQLPTVCCGRYNQQTKSCQFVMSTSANYACDEEQQQRINGASGFDPNTRSNGYNDSVTSQRRMKPLSAGNSYPCKRCNKQFKKKIILEKHLKSRLCNQTSLQCSMITKTDKTETDLETHAAKRVGNQLFTCKVCARNYTRKGGLTSHMKQHTSKKMFPCRICDKTFFESWQCKRHMISHSEKVFWCADCGKGFKDKNYLTSHVRSHAKDFACSFCHKKFGQNAHLKLHLMTHTGERPFTCADCAGGFISKNQLVIHVKTMHTDESRNSMYVVEYADTVHALKSLSSLDCYNKVQSDEGKNSNANLGVQTIDTLFDCDFCGHTFHSISFLSERMEYHKYGKLVCKICGVRFRNKNLWAKHEKAHENEFRPFVCEYCSCRFSKRLSLEGHIKIHTGERPIKCDHCGKRWKNKRDVRRHLMSHTDERPYGCEYCFSRFREENTRTRHIRAKHPEKLCGKPSVSLSFLYHCA</sequence>
<evidence type="ECO:0000313" key="2">
    <source>
        <dbReference type="Proteomes" id="UP001239111"/>
    </source>
</evidence>
<accession>A0ACC2PFF5</accession>
<comment type="caution">
    <text evidence="1">The sequence shown here is derived from an EMBL/GenBank/DDBJ whole genome shotgun (WGS) entry which is preliminary data.</text>
</comment>
<name>A0ACC2PFF5_9HYME</name>
<protein>
    <submittedName>
        <fullName evidence="1">Uncharacterized protein</fullName>
    </submittedName>
</protein>